<dbReference type="EMBL" id="QKYT01000548">
    <property type="protein sequence ID" value="RIA83699.1"/>
    <property type="molecule type" value="Genomic_DNA"/>
</dbReference>
<protein>
    <submittedName>
        <fullName evidence="1">Uncharacterized protein</fullName>
    </submittedName>
</protein>
<evidence type="ECO:0000313" key="1">
    <source>
        <dbReference type="EMBL" id="RIA83699.1"/>
    </source>
</evidence>
<dbReference type="AlphaFoldDB" id="A0A397SFQ2"/>
<proteinExistence type="predicted"/>
<evidence type="ECO:0000313" key="2">
    <source>
        <dbReference type="Proteomes" id="UP000265703"/>
    </source>
</evidence>
<dbReference type="OrthoDB" id="2387919at2759"/>
<dbReference type="Proteomes" id="UP000265703">
    <property type="component" value="Unassembled WGS sequence"/>
</dbReference>
<comment type="caution">
    <text evidence="1">The sequence shown here is derived from an EMBL/GenBank/DDBJ whole genome shotgun (WGS) entry which is preliminary data.</text>
</comment>
<organism evidence="1 2">
    <name type="scientific">Glomus cerebriforme</name>
    <dbReference type="NCBI Taxonomy" id="658196"/>
    <lineage>
        <taxon>Eukaryota</taxon>
        <taxon>Fungi</taxon>
        <taxon>Fungi incertae sedis</taxon>
        <taxon>Mucoromycota</taxon>
        <taxon>Glomeromycotina</taxon>
        <taxon>Glomeromycetes</taxon>
        <taxon>Glomerales</taxon>
        <taxon>Glomeraceae</taxon>
        <taxon>Glomus</taxon>
    </lineage>
</organism>
<accession>A0A397SFQ2</accession>
<reference evidence="1 2" key="1">
    <citation type="submission" date="2018-06" db="EMBL/GenBank/DDBJ databases">
        <title>Comparative genomics reveals the genomic features of Rhizophagus irregularis, R. cerebriforme, R. diaphanum and Gigaspora rosea, and their symbiotic lifestyle signature.</title>
        <authorList>
            <person name="Morin E."/>
            <person name="San Clemente H."/>
            <person name="Chen E.C.H."/>
            <person name="De La Providencia I."/>
            <person name="Hainaut M."/>
            <person name="Kuo A."/>
            <person name="Kohler A."/>
            <person name="Murat C."/>
            <person name="Tang N."/>
            <person name="Roy S."/>
            <person name="Loubradou J."/>
            <person name="Henrissat B."/>
            <person name="Grigoriev I.V."/>
            <person name="Corradi N."/>
            <person name="Roux C."/>
            <person name="Martin F.M."/>
        </authorList>
    </citation>
    <scope>NUCLEOTIDE SEQUENCE [LARGE SCALE GENOMIC DNA]</scope>
    <source>
        <strain evidence="1 2">DAOM 227022</strain>
    </source>
</reference>
<name>A0A397SFQ2_9GLOM</name>
<keyword evidence="2" id="KW-1185">Reference proteome</keyword>
<gene>
    <name evidence="1" type="ORF">C1645_833386</name>
</gene>
<sequence>MSGTLKMLDMDRNLFGDVGVSVRVRCGSVCTRTGDVSVLTRFGGVGVALVISVELVDSSENTGDGILICCNKYRSCYTDTRIWSNNSCSKDSDLITDINDMSLGSENFSSNVMNEDDSDEINKNDQSFLNYGDQSILFSEGSNRSMSFDKGISISEGDKSNLILEMSSNKDVFENILKDISEPEMNANYPNKAYGRKYMDNIKLPNMTYHKTCIINYNNDEYYLHYQPLINCIKSILSISDISENFTLSFEKLKKNAEISLPMDAKLLSLILYSNTTNVDNAVHEAFHKSLEMLLDPVLSLNDGIDLDLNNEKICYINIYKVIVTGRMHHLDLGLFHYLIEYTRDILKNQHGNSLVDEIDRRLVAIPRFTGLKVFTNGLQSIARLTADEHHNLMKVMVFVIDNLYKENTKNIKNFIKNKDLVQFYKTWNECMKSVDMKYLKKKSIDNWSQRFIKAFQSTSPFRLKLLKLHSWLSNKKNVKTQIMQMQLIANVTSQSTNLATTPRTFNNISVCMNSEELFEYTSDQDICYDQNKINYKELLKHENDNNEDESKNPLLTELNTSASSSYELFVLKLTSLSPYSFHNESVFFSNLTYIDDSTLISSSFNGLAKLLNIMEEFYYLNNTSANHKKYILISNVITSSSPITFPISLHSPDFISFNHIPDSITITPIFPSSSSHTTFIDYWIPVPPSNSSHTSKSQLLTLQQCSVGLPSVSKYRLKHLDLMSFKVSIKTVASQLSSLSSKLSILPNFDSISLPLAFVSASATSSYLIIDPSTIYYFYIDSFFKLVSDSLHLAEA</sequence>